<evidence type="ECO:0000256" key="5">
    <source>
        <dbReference type="ARBA" id="ARBA00048574"/>
    </source>
</evidence>
<comment type="catalytic activity">
    <reaction evidence="5">
        <text>apo-[citrate lyase ACP] + 2'-(5''-triphospho-alpha-D-ribosyl)-3'-dephospho-CoA = holo-[citrate lyase ACP] + diphosphate</text>
        <dbReference type="Rhea" id="RHEA:16333"/>
        <dbReference type="Rhea" id="RHEA-COMP:10157"/>
        <dbReference type="Rhea" id="RHEA-COMP:10158"/>
        <dbReference type="ChEBI" id="CHEBI:29999"/>
        <dbReference type="ChEBI" id="CHEBI:33019"/>
        <dbReference type="ChEBI" id="CHEBI:61378"/>
        <dbReference type="ChEBI" id="CHEBI:82683"/>
        <dbReference type="EC" id="2.7.7.61"/>
    </reaction>
</comment>
<dbReference type="OrthoDB" id="3196716at2"/>
<dbReference type="GO" id="GO:0050519">
    <property type="term" value="F:holo-citrate lyase synthase activity"/>
    <property type="evidence" value="ECO:0007669"/>
    <property type="project" value="UniProtKB-EC"/>
</dbReference>
<evidence type="ECO:0000256" key="2">
    <source>
        <dbReference type="ARBA" id="ARBA00016314"/>
    </source>
</evidence>
<evidence type="ECO:0000313" key="9">
    <source>
        <dbReference type="Proteomes" id="UP000303847"/>
    </source>
</evidence>
<gene>
    <name evidence="6" type="primary">citX</name>
    <name evidence="6" type="ORF">DDT54_16260</name>
    <name evidence="7" type="ORF">EH206_06115</name>
</gene>
<dbReference type="AlphaFoldDB" id="A0A2U1UNF2"/>
<keyword evidence="4 7" id="KW-0548">Nucleotidyltransferase</keyword>
<dbReference type="EMBL" id="QDKK01000027">
    <property type="protein sequence ID" value="PWC23199.1"/>
    <property type="molecule type" value="Genomic_DNA"/>
</dbReference>
<evidence type="ECO:0000313" key="6">
    <source>
        <dbReference type="EMBL" id="PWC23199.1"/>
    </source>
</evidence>
<dbReference type="Proteomes" id="UP000295985">
    <property type="component" value="Unassembled WGS sequence"/>
</dbReference>
<evidence type="ECO:0000256" key="1">
    <source>
        <dbReference type="ARBA" id="ARBA00012524"/>
    </source>
</evidence>
<dbReference type="GO" id="GO:0016829">
    <property type="term" value="F:lyase activity"/>
    <property type="evidence" value="ECO:0007669"/>
    <property type="project" value="UniProtKB-KW"/>
</dbReference>
<dbReference type="EC" id="2.7.7.61" evidence="1"/>
<dbReference type="Pfam" id="PF03802">
    <property type="entry name" value="CitX"/>
    <property type="match status" value="1"/>
</dbReference>
<name>A0A2U1UNF2_9GAMM</name>
<organism evidence="6 8">
    <name type="scientific">Brenneria nigrifluens DSM 30175 = ATCC 13028</name>
    <dbReference type="NCBI Taxonomy" id="1121120"/>
    <lineage>
        <taxon>Bacteria</taxon>
        <taxon>Pseudomonadati</taxon>
        <taxon>Pseudomonadota</taxon>
        <taxon>Gammaproteobacteria</taxon>
        <taxon>Enterobacterales</taxon>
        <taxon>Pectobacteriaceae</taxon>
        <taxon>Brenneria</taxon>
    </lineage>
</organism>
<dbReference type="NCBIfam" id="TIGR03124">
    <property type="entry name" value="citrate_citX"/>
    <property type="match status" value="1"/>
</dbReference>
<evidence type="ECO:0000313" key="8">
    <source>
        <dbReference type="Proteomes" id="UP000295985"/>
    </source>
</evidence>
<dbReference type="InterPro" id="IPR005551">
    <property type="entry name" value="CitX"/>
</dbReference>
<protein>
    <recommendedName>
        <fullName evidence="2">Apo-citrate lyase phosphoribosyl-dephospho-CoA transferase</fullName>
        <ecNumber evidence="1">2.7.7.61</ecNumber>
    </recommendedName>
</protein>
<accession>A0A2U1UNF2</accession>
<keyword evidence="9" id="KW-1185">Reference proteome</keyword>
<dbReference type="GO" id="GO:0051191">
    <property type="term" value="P:prosthetic group biosynthetic process"/>
    <property type="evidence" value="ECO:0007669"/>
    <property type="project" value="InterPro"/>
</dbReference>
<keyword evidence="6" id="KW-0456">Lyase</keyword>
<dbReference type="EMBL" id="CP034036">
    <property type="protein sequence ID" value="QCR03798.1"/>
    <property type="molecule type" value="Genomic_DNA"/>
</dbReference>
<sequence>MLAAKILFDAAISFVAELCASRGWMALEREILQEDTGYQAIWVIDAPAMSLKAAMVDAEDRHPLGRLWDMDVVSPESGPLSRSAIGHPARACLICDEPAHACSRSRRHDRDELLVVMAQRIMTYLNRACRNYSTRTSKPGKYCLASFSTVPS</sequence>
<evidence type="ECO:0000256" key="3">
    <source>
        <dbReference type="ARBA" id="ARBA00022679"/>
    </source>
</evidence>
<evidence type="ECO:0000256" key="4">
    <source>
        <dbReference type="ARBA" id="ARBA00022695"/>
    </source>
</evidence>
<reference evidence="6 8" key="1">
    <citation type="submission" date="2018-04" db="EMBL/GenBank/DDBJ databases">
        <title>Brenneria corticis sp.nov.</title>
        <authorList>
            <person name="Li Y."/>
        </authorList>
    </citation>
    <scope>NUCLEOTIDE SEQUENCE [LARGE SCALE GENOMIC DNA]</scope>
    <source>
        <strain evidence="6 8">LMG 2694</strain>
    </source>
</reference>
<reference evidence="7 9" key="2">
    <citation type="submission" date="2018-11" db="EMBL/GenBank/DDBJ databases">
        <title>Genome sequences of Brenneria nigrifluens and Brenneria rubrifaciens.</title>
        <authorList>
            <person name="Poret-Peterson A.T."/>
            <person name="McClean A.E."/>
            <person name="Kluepfel D.A."/>
        </authorList>
    </citation>
    <scope>NUCLEOTIDE SEQUENCE [LARGE SCALE GENOMIC DNA]</scope>
    <source>
        <strain evidence="7 9">ATCC 13028</strain>
    </source>
</reference>
<evidence type="ECO:0000313" key="7">
    <source>
        <dbReference type="EMBL" id="QCR03798.1"/>
    </source>
</evidence>
<proteinExistence type="predicted"/>
<dbReference type="Proteomes" id="UP000303847">
    <property type="component" value="Chromosome"/>
</dbReference>
<keyword evidence="3 7" id="KW-0808">Transferase</keyword>